<dbReference type="NCBIfam" id="TIGR01241">
    <property type="entry name" value="FtsH_fam"/>
    <property type="match status" value="1"/>
</dbReference>
<keyword evidence="6" id="KW-0547">Nucleotide-binding</keyword>
<evidence type="ECO:0000313" key="13">
    <source>
        <dbReference type="EMBL" id="KAK8035366.1"/>
    </source>
</evidence>
<dbReference type="InterPro" id="IPR000642">
    <property type="entry name" value="Peptidase_M41"/>
</dbReference>
<dbReference type="CDD" id="cd19501">
    <property type="entry name" value="RecA-like_FtsH"/>
    <property type="match status" value="1"/>
</dbReference>
<dbReference type="InterPro" id="IPR050928">
    <property type="entry name" value="ATP-dep_Zn_Metalloprotease"/>
</dbReference>
<proteinExistence type="inferred from homology"/>
<dbReference type="SUPFAM" id="SSF140990">
    <property type="entry name" value="FtsH protease domain-like"/>
    <property type="match status" value="1"/>
</dbReference>
<evidence type="ECO:0000313" key="14">
    <source>
        <dbReference type="Proteomes" id="UP001444661"/>
    </source>
</evidence>
<organism evidence="13 14">
    <name type="scientific">Apiospora rasikravindrae</name>
    <dbReference type="NCBI Taxonomy" id="990691"/>
    <lineage>
        <taxon>Eukaryota</taxon>
        <taxon>Fungi</taxon>
        <taxon>Dikarya</taxon>
        <taxon>Ascomycota</taxon>
        <taxon>Pezizomycotina</taxon>
        <taxon>Sordariomycetes</taxon>
        <taxon>Xylariomycetidae</taxon>
        <taxon>Amphisphaeriales</taxon>
        <taxon>Apiosporaceae</taxon>
        <taxon>Apiospora</taxon>
    </lineage>
</organism>
<dbReference type="Gene3D" id="1.10.8.60">
    <property type="match status" value="1"/>
</dbReference>
<sequence>MSSFLRRSTSLAHLSRSSLSAYTRSTTSRIARISPIAPSLWASQHLRLQQHPRYYSGDKDKQPKQTPEHDKDSSKEPEVKNISSPGPAKAEAGAEVETEASKTEDGATKYDLPPGWVHLTKAEFAELDQMSDDGGKWWSITYNGKSSKDIVRMLQKTGVPVELRDQIQKKLQGEFSLQDSYKLLMSLNTVASQLADRIIEVENAEKEGRKPSDGMFNAKSPDNEQSESSKSEDDKTSESSQKQKKQSTPPPGVENNPLRSNDWLTTIIATVVAYWLYNSMFDESSREITWQELRKNFLEKGLVDKLVVVGRRVRVELNKEATAAMYPDSVATRPGFSYYFSIGSPDVFERHLDEAQEELGIPPSDRIPVSYVGDSTFMSLLGAFGPTLLFVGLLYWMSRRGAGGGAGGGMFGFGKSKAKRFNVESAVKVKFADVAGMNEAKAEIMEFVSFLQKPEKFQRLGAKIPRGAILSGPPGTGKTLLAKATAGESGVPFFSVSGSEFVEMFVGVGASRVRDLFATARKQTPCIIFIDEIDAIGRSRSEGNGKFSGGNDEREATLNQILTEMDGFNTTDQIVVLAGTNRADVLDKALMRPGRFDRHIYIDRPTMAGRQDIFKVYLKKVVTNEEQEHLSGRLAALTPGFAGADIANCVNEAALVAARVNAPTITMQHFEQAIERVIGGLERKSLVLNPEEKRTVAYHEAGHAICGWYFKYADPLLKVSIIPRGQGALGYAQYLPGDAYLMSEKQLLDRMAMTLGGRISEELHFTTVTTGASDDFKKVTGMANAMVTQWGMSKKVGPMHFQKDQNELVKPFAEATAQVIDSEVRRIVDQAYKQCKDLLVEKQKEVGIVAEELLSKEVLTRDDMVRLLGPRPFDDRDDFTKYFGGKGEKPDDKTPPPPPTEGLGQPDIPPQPAIYKRLGNEIN</sequence>
<evidence type="ECO:0000256" key="6">
    <source>
        <dbReference type="ARBA" id="ARBA00022741"/>
    </source>
</evidence>
<name>A0ABR1SM46_9PEZI</name>
<dbReference type="Proteomes" id="UP001444661">
    <property type="component" value="Unassembled WGS sequence"/>
</dbReference>
<evidence type="ECO:0000256" key="8">
    <source>
        <dbReference type="ARBA" id="ARBA00022833"/>
    </source>
</evidence>
<evidence type="ECO:0000256" key="4">
    <source>
        <dbReference type="ARBA" id="ARBA00022670"/>
    </source>
</evidence>
<keyword evidence="14" id="KW-1185">Reference proteome</keyword>
<comment type="similarity">
    <text evidence="2">In the C-terminal section; belongs to the peptidase M41 family.</text>
</comment>
<dbReference type="InterPro" id="IPR041569">
    <property type="entry name" value="AAA_lid_3"/>
</dbReference>
<dbReference type="Pfam" id="PF06480">
    <property type="entry name" value="FtsH_ext"/>
    <property type="match status" value="1"/>
</dbReference>
<keyword evidence="7" id="KW-0378">Hydrolase</keyword>
<dbReference type="Gene3D" id="1.20.58.760">
    <property type="entry name" value="Peptidase M41"/>
    <property type="match status" value="1"/>
</dbReference>
<dbReference type="Gene3D" id="3.40.1690.20">
    <property type="match status" value="1"/>
</dbReference>
<feature type="region of interest" description="Disordered" evidence="11">
    <location>
        <begin position="205"/>
        <end position="259"/>
    </location>
</feature>
<accession>A0ABR1SM46</accession>
<feature type="region of interest" description="Disordered" evidence="11">
    <location>
        <begin position="876"/>
        <end position="923"/>
    </location>
</feature>
<protein>
    <recommendedName>
        <fullName evidence="12">AAA+ ATPase domain-containing protein</fullName>
    </recommendedName>
</protein>
<reference evidence="13 14" key="1">
    <citation type="submission" date="2023-01" db="EMBL/GenBank/DDBJ databases">
        <title>Analysis of 21 Apiospora genomes using comparative genomics revels a genus with tremendous synthesis potential of carbohydrate active enzymes and secondary metabolites.</title>
        <authorList>
            <person name="Sorensen T."/>
        </authorList>
    </citation>
    <scope>NUCLEOTIDE SEQUENCE [LARGE SCALE GENOMIC DNA]</scope>
    <source>
        <strain evidence="13 14">CBS 33761</strain>
    </source>
</reference>
<evidence type="ECO:0000256" key="7">
    <source>
        <dbReference type="ARBA" id="ARBA00022801"/>
    </source>
</evidence>
<dbReference type="InterPro" id="IPR027417">
    <property type="entry name" value="P-loop_NTPase"/>
</dbReference>
<dbReference type="SMART" id="SM00382">
    <property type="entry name" value="AAA"/>
    <property type="match status" value="1"/>
</dbReference>
<dbReference type="PANTHER" id="PTHR43655">
    <property type="entry name" value="ATP-DEPENDENT PROTEASE"/>
    <property type="match status" value="1"/>
</dbReference>
<dbReference type="Pfam" id="PF00004">
    <property type="entry name" value="AAA"/>
    <property type="match status" value="1"/>
</dbReference>
<dbReference type="InterPro" id="IPR003960">
    <property type="entry name" value="ATPase_AAA_CS"/>
</dbReference>
<dbReference type="InterPro" id="IPR037219">
    <property type="entry name" value="Peptidase_M41-like"/>
</dbReference>
<feature type="compositionally biased region" description="Basic and acidic residues" evidence="11">
    <location>
        <begin position="99"/>
        <end position="108"/>
    </location>
</feature>
<keyword evidence="4" id="KW-0645">Protease</keyword>
<gene>
    <name evidence="13" type="ORF">PG993_010361</name>
</gene>
<keyword evidence="9" id="KW-0067">ATP-binding</keyword>
<dbReference type="Pfam" id="PF01434">
    <property type="entry name" value="Peptidase_M41"/>
    <property type="match status" value="1"/>
</dbReference>
<comment type="caution">
    <text evidence="13">The sequence shown here is derived from an EMBL/GenBank/DDBJ whole genome shotgun (WGS) entry which is preliminary data.</text>
</comment>
<dbReference type="Gene3D" id="3.40.50.300">
    <property type="entry name" value="P-loop containing nucleotide triphosphate hydrolases"/>
    <property type="match status" value="1"/>
</dbReference>
<evidence type="ECO:0000256" key="5">
    <source>
        <dbReference type="ARBA" id="ARBA00022723"/>
    </source>
</evidence>
<dbReference type="PROSITE" id="PS00674">
    <property type="entry name" value="AAA"/>
    <property type="match status" value="1"/>
</dbReference>
<dbReference type="InterPro" id="IPR011546">
    <property type="entry name" value="Pept_M41_FtsH_extracell"/>
</dbReference>
<dbReference type="Pfam" id="PF17862">
    <property type="entry name" value="AAA_lid_3"/>
    <property type="match status" value="1"/>
</dbReference>
<evidence type="ECO:0000256" key="2">
    <source>
        <dbReference type="ARBA" id="ARBA00010044"/>
    </source>
</evidence>
<evidence type="ECO:0000259" key="12">
    <source>
        <dbReference type="SMART" id="SM00382"/>
    </source>
</evidence>
<feature type="compositionally biased region" description="Basic and acidic residues" evidence="11">
    <location>
        <begin position="876"/>
        <end position="894"/>
    </location>
</feature>
<feature type="compositionally biased region" description="Basic and acidic residues" evidence="11">
    <location>
        <begin position="56"/>
        <end position="79"/>
    </location>
</feature>
<keyword evidence="10" id="KW-0482">Metalloprotease</keyword>
<evidence type="ECO:0000256" key="3">
    <source>
        <dbReference type="ARBA" id="ARBA00010550"/>
    </source>
</evidence>
<dbReference type="InterPro" id="IPR003959">
    <property type="entry name" value="ATPase_AAA_core"/>
</dbReference>
<evidence type="ECO:0000256" key="11">
    <source>
        <dbReference type="SAM" id="MobiDB-lite"/>
    </source>
</evidence>
<dbReference type="InterPro" id="IPR005936">
    <property type="entry name" value="FtsH"/>
</dbReference>
<keyword evidence="8" id="KW-0862">Zinc</keyword>
<comment type="cofactor">
    <cofactor evidence="1">
        <name>Zn(2+)</name>
        <dbReference type="ChEBI" id="CHEBI:29105"/>
    </cofactor>
</comment>
<dbReference type="SUPFAM" id="SSF52540">
    <property type="entry name" value="P-loop containing nucleoside triphosphate hydrolases"/>
    <property type="match status" value="1"/>
</dbReference>
<dbReference type="PANTHER" id="PTHR43655:SF2">
    <property type="entry name" value="AFG3 LIKE MATRIX AAA PEPTIDASE SUBUNIT 2, ISOFORM A"/>
    <property type="match status" value="1"/>
</dbReference>
<dbReference type="HAMAP" id="MF_01458">
    <property type="entry name" value="FtsH"/>
    <property type="match status" value="1"/>
</dbReference>
<evidence type="ECO:0000256" key="1">
    <source>
        <dbReference type="ARBA" id="ARBA00001947"/>
    </source>
</evidence>
<keyword evidence="5" id="KW-0479">Metal-binding</keyword>
<evidence type="ECO:0000256" key="10">
    <source>
        <dbReference type="ARBA" id="ARBA00023049"/>
    </source>
</evidence>
<evidence type="ECO:0000256" key="9">
    <source>
        <dbReference type="ARBA" id="ARBA00022840"/>
    </source>
</evidence>
<dbReference type="InterPro" id="IPR003593">
    <property type="entry name" value="AAA+_ATPase"/>
</dbReference>
<feature type="compositionally biased region" description="Basic and acidic residues" evidence="11">
    <location>
        <begin position="227"/>
        <end position="237"/>
    </location>
</feature>
<feature type="region of interest" description="Disordered" evidence="11">
    <location>
        <begin position="54"/>
        <end position="112"/>
    </location>
</feature>
<comment type="similarity">
    <text evidence="3">In the N-terminal section; belongs to the AAA ATPase family.</text>
</comment>
<feature type="domain" description="AAA+ ATPase" evidence="12">
    <location>
        <begin position="464"/>
        <end position="606"/>
    </location>
</feature>
<dbReference type="EMBL" id="JAQQWK010000009">
    <property type="protein sequence ID" value="KAK8035366.1"/>
    <property type="molecule type" value="Genomic_DNA"/>
</dbReference>